<dbReference type="EMBL" id="KV454212">
    <property type="protein sequence ID" value="ODQ58551.1"/>
    <property type="molecule type" value="Genomic_DNA"/>
</dbReference>
<feature type="transmembrane region" description="Helical" evidence="6">
    <location>
        <begin position="192"/>
        <end position="210"/>
    </location>
</feature>
<dbReference type="FunFam" id="1.20.1250.20:FF:000106">
    <property type="entry name" value="MFS transporter, putative"/>
    <property type="match status" value="1"/>
</dbReference>
<dbReference type="STRING" id="683960.A0A1E3NZ85"/>
<dbReference type="Proteomes" id="UP000094112">
    <property type="component" value="Unassembled WGS sequence"/>
</dbReference>
<sequence>MGSKNTPVSRVVEYDVQGDIETNKSNRVVEDIESLSSTITNTDDDKNPFKNPEIAKYWSGVYEKAQYECRHLFDPHFTWTKAEERKLVWKLEYRVTLLACFMFVGLQIDRGNLAQAVSDNMLNDLGLTTKEFNNGNTISRICFLVAELPSGIISKAIGPDLWLPIQMIIWSIVAASQAALSGKKSFYTTRALIALLEGGFIPDMVLWLSYFFTSSELSTRLAYFWTSLSLCDIFTALLAFALLRMRGVSGLAGWRWLFLIEGLFTLLIGILSYFLMVPSAVQTKRPWNKKGWFSDREEKIVVNRVLRDDPSKGDMHNRQALTLNTLWKSITDFDLWPIYLIGLLAFIPQGTVNSYLTLTLKGMGFSTFDTNLMTIPASFLHIITLLTITKLSEVFKHKSYIILINPVWTIPCLAALRWWNGTFNNKWGTWILVTVLLSVPYIHAINVSWCSRNSNSIRTRAVSACLYNMFVQLGGVCSSQIYQPSDKPYYHKGNQKLLAISLATLVLMLGTKIYYVARNRYKSKKWDNLTDEQKASYIHTTKDEGTRRLDFRFAH</sequence>
<organism evidence="7 8">
    <name type="scientific">Wickerhamomyces anomalus (strain ATCC 58044 / CBS 1984 / NCYC 433 / NRRL Y-366-8)</name>
    <name type="common">Yeast</name>
    <name type="synonym">Hansenula anomala</name>
    <dbReference type="NCBI Taxonomy" id="683960"/>
    <lineage>
        <taxon>Eukaryota</taxon>
        <taxon>Fungi</taxon>
        <taxon>Dikarya</taxon>
        <taxon>Ascomycota</taxon>
        <taxon>Saccharomycotina</taxon>
        <taxon>Saccharomycetes</taxon>
        <taxon>Phaffomycetales</taxon>
        <taxon>Wickerhamomycetaceae</taxon>
        <taxon>Wickerhamomyces</taxon>
    </lineage>
</organism>
<feature type="transmembrane region" description="Helical" evidence="6">
    <location>
        <begin position="400"/>
        <end position="418"/>
    </location>
</feature>
<dbReference type="Pfam" id="PF07690">
    <property type="entry name" value="MFS_1"/>
    <property type="match status" value="1"/>
</dbReference>
<keyword evidence="5 6" id="KW-0472">Membrane</keyword>
<dbReference type="GeneID" id="30199445"/>
<feature type="transmembrane region" description="Helical" evidence="6">
    <location>
        <begin position="461"/>
        <end position="482"/>
    </location>
</feature>
<keyword evidence="8" id="KW-1185">Reference proteome</keyword>
<evidence type="ECO:0000256" key="3">
    <source>
        <dbReference type="ARBA" id="ARBA00022692"/>
    </source>
</evidence>
<evidence type="ECO:0000256" key="1">
    <source>
        <dbReference type="ARBA" id="ARBA00004141"/>
    </source>
</evidence>
<dbReference type="GO" id="GO:0016020">
    <property type="term" value="C:membrane"/>
    <property type="evidence" value="ECO:0007669"/>
    <property type="project" value="UniProtKB-SubCell"/>
</dbReference>
<evidence type="ECO:0000256" key="2">
    <source>
        <dbReference type="ARBA" id="ARBA00022448"/>
    </source>
</evidence>
<feature type="transmembrane region" description="Helical" evidence="6">
    <location>
        <begin position="370"/>
        <end position="388"/>
    </location>
</feature>
<name>A0A1E3NZ85_WICAA</name>
<evidence type="ECO:0000256" key="5">
    <source>
        <dbReference type="ARBA" id="ARBA00023136"/>
    </source>
</evidence>
<dbReference type="SUPFAM" id="SSF103473">
    <property type="entry name" value="MFS general substrate transporter"/>
    <property type="match status" value="1"/>
</dbReference>
<feature type="transmembrane region" description="Helical" evidence="6">
    <location>
        <begin position="430"/>
        <end position="449"/>
    </location>
</feature>
<dbReference type="AlphaFoldDB" id="A0A1E3NZ85"/>
<dbReference type="OrthoDB" id="1935484at2759"/>
<dbReference type="InterPro" id="IPR011701">
    <property type="entry name" value="MFS"/>
</dbReference>
<keyword evidence="2" id="KW-0813">Transport</keyword>
<evidence type="ECO:0008006" key="9">
    <source>
        <dbReference type="Google" id="ProtNLM"/>
    </source>
</evidence>
<feature type="transmembrane region" description="Helical" evidence="6">
    <location>
        <begin position="255"/>
        <end position="276"/>
    </location>
</feature>
<dbReference type="Gene3D" id="1.20.1250.20">
    <property type="entry name" value="MFS general substrate transporter like domains"/>
    <property type="match status" value="1"/>
</dbReference>
<dbReference type="FunFam" id="1.20.1250.20:FF:000247">
    <property type="entry name" value="MFS general substrate transporter"/>
    <property type="match status" value="1"/>
</dbReference>
<dbReference type="GO" id="GO:0022857">
    <property type="term" value="F:transmembrane transporter activity"/>
    <property type="evidence" value="ECO:0007669"/>
    <property type="project" value="InterPro"/>
</dbReference>
<evidence type="ECO:0000313" key="8">
    <source>
        <dbReference type="Proteomes" id="UP000094112"/>
    </source>
</evidence>
<feature type="transmembrane region" description="Helical" evidence="6">
    <location>
        <begin position="497"/>
        <end position="517"/>
    </location>
</feature>
<keyword evidence="3 6" id="KW-0812">Transmembrane</keyword>
<dbReference type="PANTHER" id="PTHR43791:SF29">
    <property type="entry name" value="MAJOR FACILITATOR SUPERFAMILY (MFS) PROFILE DOMAIN-CONTAINING PROTEIN"/>
    <property type="match status" value="1"/>
</dbReference>
<comment type="subcellular location">
    <subcellularLocation>
        <location evidence="1">Membrane</location>
        <topology evidence="1">Multi-pass membrane protein</topology>
    </subcellularLocation>
</comment>
<dbReference type="PANTHER" id="PTHR43791">
    <property type="entry name" value="PERMEASE-RELATED"/>
    <property type="match status" value="1"/>
</dbReference>
<keyword evidence="4 6" id="KW-1133">Transmembrane helix</keyword>
<evidence type="ECO:0000313" key="7">
    <source>
        <dbReference type="EMBL" id="ODQ58551.1"/>
    </source>
</evidence>
<accession>A0A1E3NZ85</accession>
<evidence type="ECO:0000256" key="4">
    <source>
        <dbReference type="ARBA" id="ARBA00022989"/>
    </source>
</evidence>
<reference evidence="7 8" key="1">
    <citation type="journal article" date="2016" name="Proc. Natl. Acad. Sci. U.S.A.">
        <title>Comparative genomics of biotechnologically important yeasts.</title>
        <authorList>
            <person name="Riley R."/>
            <person name="Haridas S."/>
            <person name="Wolfe K.H."/>
            <person name="Lopes M.R."/>
            <person name="Hittinger C.T."/>
            <person name="Goeker M."/>
            <person name="Salamov A.A."/>
            <person name="Wisecaver J.H."/>
            <person name="Long T.M."/>
            <person name="Calvey C.H."/>
            <person name="Aerts A.L."/>
            <person name="Barry K.W."/>
            <person name="Choi C."/>
            <person name="Clum A."/>
            <person name="Coughlan A.Y."/>
            <person name="Deshpande S."/>
            <person name="Douglass A.P."/>
            <person name="Hanson S.J."/>
            <person name="Klenk H.-P."/>
            <person name="LaButti K.M."/>
            <person name="Lapidus A."/>
            <person name="Lindquist E.A."/>
            <person name="Lipzen A.M."/>
            <person name="Meier-Kolthoff J.P."/>
            <person name="Ohm R.A."/>
            <person name="Otillar R.P."/>
            <person name="Pangilinan J.L."/>
            <person name="Peng Y."/>
            <person name="Rokas A."/>
            <person name="Rosa C.A."/>
            <person name="Scheuner C."/>
            <person name="Sibirny A.A."/>
            <person name="Slot J.C."/>
            <person name="Stielow J.B."/>
            <person name="Sun H."/>
            <person name="Kurtzman C.P."/>
            <person name="Blackwell M."/>
            <person name="Grigoriev I.V."/>
            <person name="Jeffries T.W."/>
        </authorList>
    </citation>
    <scope>NUCLEOTIDE SEQUENCE [LARGE SCALE GENOMIC DNA]</scope>
    <source>
        <strain evidence="8">ATCC 58044 / CBS 1984 / NCYC 433 / NRRL Y-366-8</strain>
    </source>
</reference>
<proteinExistence type="predicted"/>
<feature type="transmembrane region" description="Helical" evidence="6">
    <location>
        <begin position="222"/>
        <end position="243"/>
    </location>
</feature>
<dbReference type="InterPro" id="IPR036259">
    <property type="entry name" value="MFS_trans_sf"/>
</dbReference>
<evidence type="ECO:0000256" key="6">
    <source>
        <dbReference type="SAM" id="Phobius"/>
    </source>
</evidence>
<gene>
    <name evidence="7" type="ORF">WICANDRAFT_34521</name>
</gene>
<protein>
    <recommendedName>
        <fullName evidence="9">Major facilitator superfamily (MFS) profile domain-containing protein</fullName>
    </recommendedName>
</protein>
<dbReference type="RefSeq" id="XP_019037758.1">
    <property type="nucleotide sequence ID" value="XM_019182199.1"/>
</dbReference>